<keyword evidence="2" id="KW-0805">Transcription regulation</keyword>
<dbReference type="EMBL" id="OP311562">
    <property type="protein sequence ID" value="WAK86090.1"/>
    <property type="molecule type" value="mRNA"/>
</dbReference>
<evidence type="ECO:0000256" key="4">
    <source>
        <dbReference type="ARBA" id="ARBA00023242"/>
    </source>
</evidence>
<accession>A0A9E9C661</accession>
<proteinExistence type="evidence at transcript level"/>
<evidence type="ECO:0000256" key="2">
    <source>
        <dbReference type="ARBA" id="ARBA00023015"/>
    </source>
</evidence>
<feature type="compositionally biased region" description="Polar residues" evidence="5">
    <location>
        <begin position="418"/>
        <end position="431"/>
    </location>
</feature>
<sequence length="439" mass="48197">MDAEDNGDMKFQQTGGGFLLNCPSSGMNTNPLSDQVAGMGMTSGSTYHKLLNVAEPYLDSSWDPLVSQTQNQTYASSSMVTHNAFASLPYNPGVLDNQSISSSSHLVHYLSDSVFVEMVPKFPCFGSGNFSEMVSSFGLAQSDQITGVDCPQNYAQNKEGDNEKPSIFGTKYQEWQISEAGSVGASPDGKRKRKASESHFLVNPSKNSDGEKQKDNSEDSSEILKEKDEKKQKMDQNITSKLSCKQSGKQAKDTSNNGEAPKETYIHVRAKRGQATNSHSLAERVRRERISEKMRLLQELVPGCSKITGKAVMLDEIINYVQSLQQQVEFLSMKLATVNPELDITIDQLLSKDILHLSGGNASGLRFGSGLNSSLPYHQGISLSGIPSKAPPFHPMPQHAWNNELQNPFHMEFELNPAINNRGPNGSFHNPTQDKGKQN</sequence>
<dbReference type="GO" id="GO:0005634">
    <property type="term" value="C:nucleus"/>
    <property type="evidence" value="ECO:0007669"/>
    <property type="project" value="UniProtKB-SubCell"/>
</dbReference>
<name>A0A9E9C661_NOTNI</name>
<dbReference type="CDD" id="cd18919">
    <property type="entry name" value="bHLH_AtBPE_like"/>
    <property type="match status" value="1"/>
</dbReference>
<dbReference type="Pfam" id="PF00010">
    <property type="entry name" value="HLH"/>
    <property type="match status" value="1"/>
</dbReference>
<dbReference type="GO" id="GO:0003700">
    <property type="term" value="F:DNA-binding transcription factor activity"/>
    <property type="evidence" value="ECO:0007669"/>
    <property type="project" value="TreeGrafter"/>
</dbReference>
<protein>
    <submittedName>
        <fullName evidence="7">Transcription factor bHLH44</fullName>
    </submittedName>
</protein>
<evidence type="ECO:0000313" key="7">
    <source>
        <dbReference type="EMBL" id="WAK86090.1"/>
    </source>
</evidence>
<dbReference type="PANTHER" id="PTHR12565:SF312">
    <property type="entry name" value="TRANSCRIPTION FACTOR BHLH74"/>
    <property type="match status" value="1"/>
</dbReference>
<dbReference type="AlphaFoldDB" id="A0A9E9C661"/>
<feature type="compositionally biased region" description="Polar residues" evidence="5">
    <location>
        <begin position="237"/>
        <end position="258"/>
    </location>
</feature>
<organism evidence="7">
    <name type="scientific">Nothapodytes nimmoniana</name>
    <name type="common">Nothapodytes foetida</name>
    <dbReference type="NCBI Taxonomy" id="159386"/>
    <lineage>
        <taxon>Eukaryota</taxon>
        <taxon>Viridiplantae</taxon>
        <taxon>Streptophyta</taxon>
        <taxon>Embryophyta</taxon>
        <taxon>Tracheophyta</taxon>
        <taxon>Spermatophyta</taxon>
        <taxon>Magnoliopsida</taxon>
        <taxon>eudicotyledons</taxon>
        <taxon>Gunneridae</taxon>
        <taxon>Pentapetalae</taxon>
        <taxon>asterids</taxon>
        <taxon>lamiids</taxon>
        <taxon>Icacinales</taxon>
        <taxon>Icacinaceae</taxon>
        <taxon>Nothapodytes</taxon>
    </lineage>
</organism>
<dbReference type="PROSITE" id="PS50888">
    <property type="entry name" value="BHLH"/>
    <property type="match status" value="1"/>
</dbReference>
<feature type="domain" description="BHLH" evidence="6">
    <location>
        <begin position="274"/>
        <end position="324"/>
    </location>
</feature>
<dbReference type="SMART" id="SM00353">
    <property type="entry name" value="HLH"/>
    <property type="match status" value="1"/>
</dbReference>
<dbReference type="Gene3D" id="4.10.280.10">
    <property type="entry name" value="Helix-loop-helix DNA-binding domain"/>
    <property type="match status" value="1"/>
</dbReference>
<feature type="region of interest" description="Disordered" evidence="5">
    <location>
        <begin position="180"/>
        <end position="262"/>
    </location>
</feature>
<comment type="subcellular location">
    <subcellularLocation>
        <location evidence="1">Nucleus</location>
    </subcellularLocation>
</comment>
<dbReference type="InterPro" id="IPR011598">
    <property type="entry name" value="bHLH_dom"/>
</dbReference>
<evidence type="ECO:0000256" key="5">
    <source>
        <dbReference type="SAM" id="MobiDB-lite"/>
    </source>
</evidence>
<keyword evidence="4" id="KW-0539">Nucleus</keyword>
<evidence type="ECO:0000259" key="6">
    <source>
        <dbReference type="PROSITE" id="PS50888"/>
    </source>
</evidence>
<feature type="region of interest" description="Disordered" evidence="5">
    <location>
        <begin position="416"/>
        <end position="439"/>
    </location>
</feature>
<evidence type="ECO:0000256" key="3">
    <source>
        <dbReference type="ARBA" id="ARBA00023163"/>
    </source>
</evidence>
<feature type="compositionally biased region" description="Basic and acidic residues" evidence="5">
    <location>
        <begin position="208"/>
        <end position="234"/>
    </location>
</feature>
<dbReference type="FunFam" id="4.10.280.10:FF:000002">
    <property type="entry name" value="Basic helix-loop-helix transcription factor"/>
    <property type="match status" value="1"/>
</dbReference>
<dbReference type="InterPro" id="IPR036638">
    <property type="entry name" value="HLH_DNA-bd_sf"/>
</dbReference>
<reference evidence="7" key="1">
    <citation type="submission" date="2022-08" db="EMBL/GenBank/DDBJ databases">
        <title>Phylogenomics of transcriptionally active AP2/ERF and bHLH transcription factors and their promoter regions regulating camptothecin biosynthesis in Nothapodytes nimmoniana.</title>
        <authorList>
            <person name="Godbole R.C."/>
            <person name="Pable A.A."/>
            <person name="Singh S."/>
            <person name="Barvkar V.T."/>
        </authorList>
    </citation>
    <scope>NUCLEOTIDE SEQUENCE</scope>
</reference>
<dbReference type="PANTHER" id="PTHR12565">
    <property type="entry name" value="STEROL REGULATORY ELEMENT-BINDING PROTEIN"/>
    <property type="match status" value="1"/>
</dbReference>
<keyword evidence="3" id="KW-0804">Transcription</keyword>
<dbReference type="InterPro" id="IPR024097">
    <property type="entry name" value="bHLH_ZIP_TF"/>
</dbReference>
<evidence type="ECO:0000256" key="1">
    <source>
        <dbReference type="ARBA" id="ARBA00004123"/>
    </source>
</evidence>
<dbReference type="SUPFAM" id="SSF47459">
    <property type="entry name" value="HLH, helix-loop-helix DNA-binding domain"/>
    <property type="match status" value="1"/>
</dbReference>
<dbReference type="GO" id="GO:0046983">
    <property type="term" value="F:protein dimerization activity"/>
    <property type="evidence" value="ECO:0007669"/>
    <property type="project" value="InterPro"/>
</dbReference>